<dbReference type="Pfam" id="PF06825">
    <property type="entry name" value="HSBP1"/>
    <property type="match status" value="1"/>
</dbReference>
<feature type="region of interest" description="Disordered" evidence="3">
    <location>
        <begin position="1"/>
        <end position="34"/>
    </location>
</feature>
<dbReference type="GO" id="GO:0003714">
    <property type="term" value="F:transcription corepressor activity"/>
    <property type="evidence" value="ECO:0007669"/>
    <property type="project" value="InterPro"/>
</dbReference>
<keyword evidence="4" id="KW-0346">Stress response</keyword>
<evidence type="ECO:0000256" key="1">
    <source>
        <dbReference type="ARBA" id="ARBA00006349"/>
    </source>
</evidence>
<feature type="coiled-coil region" evidence="2">
    <location>
        <begin position="90"/>
        <end position="117"/>
    </location>
</feature>
<keyword evidence="2" id="KW-0175">Coiled coil</keyword>
<name>A0A131Z4L5_RHIAP</name>
<dbReference type="PANTHER" id="PTHR19424:SF0">
    <property type="entry name" value="HEAT SHOCK FACTOR BINDING PROTEIN 1"/>
    <property type="match status" value="1"/>
</dbReference>
<dbReference type="Gene3D" id="1.20.5.430">
    <property type="match status" value="1"/>
</dbReference>
<accession>A0A131Z4L5</accession>
<evidence type="ECO:0000313" key="4">
    <source>
        <dbReference type="EMBL" id="JAP86343.1"/>
    </source>
</evidence>
<dbReference type="GO" id="GO:0005829">
    <property type="term" value="C:cytosol"/>
    <property type="evidence" value="ECO:0007669"/>
    <property type="project" value="TreeGrafter"/>
</dbReference>
<proteinExistence type="inferred from homology"/>
<protein>
    <submittedName>
        <fullName evidence="4">Heat shock factor-binding protein 1</fullName>
    </submittedName>
</protein>
<organism evidence="4">
    <name type="scientific">Rhipicephalus appendiculatus</name>
    <name type="common">Brown ear tick</name>
    <dbReference type="NCBI Taxonomy" id="34631"/>
    <lineage>
        <taxon>Eukaryota</taxon>
        <taxon>Metazoa</taxon>
        <taxon>Ecdysozoa</taxon>
        <taxon>Arthropoda</taxon>
        <taxon>Chelicerata</taxon>
        <taxon>Arachnida</taxon>
        <taxon>Acari</taxon>
        <taxon>Parasitiformes</taxon>
        <taxon>Ixodida</taxon>
        <taxon>Ixodoidea</taxon>
        <taxon>Ixodidae</taxon>
        <taxon>Rhipicephalinae</taxon>
        <taxon>Rhipicephalus</taxon>
        <taxon>Rhipicephalus</taxon>
    </lineage>
</organism>
<sequence length="118" mass="13230">MAEQSGYSSGKNQDSKSDLNKSTSGGDHVPDPKNIQDLTQYVICHVRHVTDVSLPAFMVEAEESVHLVQTLLQQMQDKFQVMSDQILTRIDEMGHRIDDLERNITDLMAQAGVEEADK</sequence>
<dbReference type="InterPro" id="IPR009643">
    <property type="entry name" value="HS1-bd"/>
</dbReference>
<dbReference type="FunFam" id="1.20.5.430:FF:000003">
    <property type="entry name" value="Heat shock factor binding protein"/>
    <property type="match status" value="1"/>
</dbReference>
<dbReference type="PANTHER" id="PTHR19424">
    <property type="entry name" value="HEAT SHOCK FACTOR BINDING PROTEIN 1"/>
    <property type="match status" value="1"/>
</dbReference>
<dbReference type="EMBL" id="GEDV01002214">
    <property type="protein sequence ID" value="JAP86343.1"/>
    <property type="molecule type" value="Transcribed_RNA"/>
</dbReference>
<dbReference type="GO" id="GO:0070370">
    <property type="term" value="P:cellular heat acclimation"/>
    <property type="evidence" value="ECO:0007669"/>
    <property type="project" value="TreeGrafter"/>
</dbReference>
<dbReference type="AlphaFoldDB" id="A0A131Z4L5"/>
<dbReference type="GO" id="GO:0005634">
    <property type="term" value="C:nucleus"/>
    <property type="evidence" value="ECO:0007669"/>
    <property type="project" value="TreeGrafter"/>
</dbReference>
<evidence type="ECO:0000256" key="3">
    <source>
        <dbReference type="SAM" id="MobiDB-lite"/>
    </source>
</evidence>
<reference evidence="4" key="1">
    <citation type="journal article" date="2016" name="Ticks Tick Borne Dis.">
        <title>De novo assembly and annotation of the salivary gland transcriptome of Rhipicephalus appendiculatus male and female ticks during blood feeding.</title>
        <authorList>
            <person name="de Castro M.H."/>
            <person name="de Klerk D."/>
            <person name="Pienaar R."/>
            <person name="Latif A.A."/>
            <person name="Rees D.J."/>
            <person name="Mans B.J."/>
        </authorList>
    </citation>
    <scope>NUCLEOTIDE SEQUENCE</scope>
    <source>
        <tissue evidence="4">Salivary glands</tissue>
    </source>
</reference>
<evidence type="ECO:0000256" key="2">
    <source>
        <dbReference type="SAM" id="Coils"/>
    </source>
</evidence>
<feature type="compositionally biased region" description="Polar residues" evidence="3">
    <location>
        <begin position="1"/>
        <end position="12"/>
    </location>
</feature>
<comment type="similarity">
    <text evidence="1">Belongs to the HSBP1 family.</text>
</comment>